<dbReference type="Proteomes" id="UP000015241">
    <property type="component" value="Unassembled WGS sequence"/>
</dbReference>
<protein>
    <recommendedName>
        <fullName evidence="4">Transmembrane protein</fullName>
    </recommendedName>
</protein>
<feature type="transmembrane region" description="Helical" evidence="1">
    <location>
        <begin position="64"/>
        <end position="88"/>
    </location>
</feature>
<proteinExistence type="predicted"/>
<keyword evidence="1" id="KW-0472">Membrane</keyword>
<evidence type="ECO:0000256" key="1">
    <source>
        <dbReference type="SAM" id="Phobius"/>
    </source>
</evidence>
<dbReference type="EMBL" id="KE504266">
    <property type="protein sequence ID" value="EPS93595.1"/>
    <property type="molecule type" value="Genomic_DNA"/>
</dbReference>
<evidence type="ECO:0008006" key="4">
    <source>
        <dbReference type="Google" id="ProtNLM"/>
    </source>
</evidence>
<sequence length="236" mass="24321">MNSEYYERCTSGREDEQLLATHSAASSTSSLSNPALLAVEHPAASTGNSNHTTVFQDVARVLRVVWLGGGATLLGFVGHSVGWVVLHLASSSTGPDVGCIAGIGTAGAAALSAPSVAFYLAATSLLRNQRRTPTASAQCSPNACRRAHAGHHRARRGVGRRCAFVVVFVLYGAASGALGSAILSSKCETHALFAASVGATGWFLLALVCVVCENILRELSALQEAGTEGVESLLSI</sequence>
<feature type="transmembrane region" description="Helical" evidence="1">
    <location>
        <begin position="100"/>
        <end position="122"/>
    </location>
</feature>
<keyword evidence="3" id="KW-1185">Reference proteome</keyword>
<dbReference type="InParanoid" id="S8EV98"/>
<evidence type="ECO:0000313" key="3">
    <source>
        <dbReference type="Proteomes" id="UP000015241"/>
    </source>
</evidence>
<dbReference type="HOGENOM" id="CLU_1175451_0_0_1"/>
<feature type="transmembrane region" description="Helical" evidence="1">
    <location>
        <begin position="162"/>
        <end position="184"/>
    </location>
</feature>
<feature type="transmembrane region" description="Helical" evidence="1">
    <location>
        <begin position="190"/>
        <end position="212"/>
    </location>
</feature>
<accession>S8EV98</accession>
<keyword evidence="1" id="KW-0812">Transmembrane</keyword>
<keyword evidence="1" id="KW-1133">Transmembrane helix</keyword>
<gene>
    <name evidence="2" type="ORF">FOMPIDRAFT_1055832</name>
</gene>
<organism evidence="2 3">
    <name type="scientific">Fomitopsis schrenkii</name>
    <name type="common">Brown rot fungus</name>
    <dbReference type="NCBI Taxonomy" id="2126942"/>
    <lineage>
        <taxon>Eukaryota</taxon>
        <taxon>Fungi</taxon>
        <taxon>Dikarya</taxon>
        <taxon>Basidiomycota</taxon>
        <taxon>Agaricomycotina</taxon>
        <taxon>Agaricomycetes</taxon>
        <taxon>Polyporales</taxon>
        <taxon>Fomitopsis</taxon>
    </lineage>
</organism>
<reference evidence="2 3" key="1">
    <citation type="journal article" date="2012" name="Science">
        <title>The Paleozoic origin of enzymatic lignin decomposition reconstructed from 31 fungal genomes.</title>
        <authorList>
            <person name="Floudas D."/>
            <person name="Binder M."/>
            <person name="Riley R."/>
            <person name="Barry K."/>
            <person name="Blanchette R.A."/>
            <person name="Henrissat B."/>
            <person name="Martinez A.T."/>
            <person name="Otillar R."/>
            <person name="Spatafora J.W."/>
            <person name="Yadav J.S."/>
            <person name="Aerts A."/>
            <person name="Benoit I."/>
            <person name="Boyd A."/>
            <person name="Carlson A."/>
            <person name="Copeland A."/>
            <person name="Coutinho P.M."/>
            <person name="de Vries R.P."/>
            <person name="Ferreira P."/>
            <person name="Findley K."/>
            <person name="Foster B."/>
            <person name="Gaskell J."/>
            <person name="Glotzer D."/>
            <person name="Gorecki P."/>
            <person name="Heitman J."/>
            <person name="Hesse C."/>
            <person name="Hori C."/>
            <person name="Igarashi K."/>
            <person name="Jurgens J.A."/>
            <person name="Kallen N."/>
            <person name="Kersten P."/>
            <person name="Kohler A."/>
            <person name="Kuees U."/>
            <person name="Kumar T.K.A."/>
            <person name="Kuo A."/>
            <person name="LaButti K."/>
            <person name="Larrondo L.F."/>
            <person name="Lindquist E."/>
            <person name="Ling A."/>
            <person name="Lombard V."/>
            <person name="Lucas S."/>
            <person name="Lundell T."/>
            <person name="Martin R."/>
            <person name="McLaughlin D.J."/>
            <person name="Morgenstern I."/>
            <person name="Morin E."/>
            <person name="Murat C."/>
            <person name="Nagy L.G."/>
            <person name="Nolan M."/>
            <person name="Ohm R.A."/>
            <person name="Patyshakuliyeva A."/>
            <person name="Rokas A."/>
            <person name="Ruiz-Duenas F.J."/>
            <person name="Sabat G."/>
            <person name="Salamov A."/>
            <person name="Samejima M."/>
            <person name="Schmutz J."/>
            <person name="Slot J.C."/>
            <person name="St John F."/>
            <person name="Stenlid J."/>
            <person name="Sun H."/>
            <person name="Sun S."/>
            <person name="Syed K."/>
            <person name="Tsang A."/>
            <person name="Wiebenga A."/>
            <person name="Young D."/>
            <person name="Pisabarro A."/>
            <person name="Eastwood D.C."/>
            <person name="Martin F."/>
            <person name="Cullen D."/>
            <person name="Grigoriev I.V."/>
            <person name="Hibbett D.S."/>
        </authorList>
    </citation>
    <scope>NUCLEOTIDE SEQUENCE</scope>
    <source>
        <strain evidence="3">FP-58527</strain>
    </source>
</reference>
<evidence type="ECO:0000313" key="2">
    <source>
        <dbReference type="EMBL" id="EPS93595.1"/>
    </source>
</evidence>
<name>S8EV98_FOMSC</name>
<dbReference type="AlphaFoldDB" id="S8EV98"/>